<evidence type="ECO:0000313" key="2">
    <source>
        <dbReference type="EMBL" id="PQO39381.1"/>
    </source>
</evidence>
<feature type="compositionally biased region" description="Polar residues" evidence="1">
    <location>
        <begin position="1"/>
        <end position="20"/>
    </location>
</feature>
<feature type="region of interest" description="Disordered" evidence="1">
    <location>
        <begin position="1"/>
        <end position="46"/>
    </location>
</feature>
<gene>
    <name evidence="2" type="ORF">C5Y96_05870</name>
</gene>
<proteinExistence type="predicted"/>
<feature type="region of interest" description="Disordered" evidence="1">
    <location>
        <begin position="150"/>
        <end position="198"/>
    </location>
</feature>
<sequence length="198" mass="21030">MPGPQNSTAVDRGNQTTPADDSQLEHDATAANQAAEDDRQDSLPFDPNTEAIKQWIRDGELGMGNPHVGKIGKIGSMEIIQVVDANTGLVQLGADGLIVMIHGWNLANAVDGQYITLGLCQVVGTQQYVNGLGTTSTVFVMRPLDDGLSAATEPPSKFPRRNSATTTSFISKRNSSGGPKQLGNCAAWNSRNPQRVNS</sequence>
<name>A0A2S8G535_9BACT</name>
<accession>A0A2S8G535</accession>
<feature type="compositionally biased region" description="Polar residues" evidence="1">
    <location>
        <begin position="187"/>
        <end position="198"/>
    </location>
</feature>
<evidence type="ECO:0000256" key="1">
    <source>
        <dbReference type="SAM" id="MobiDB-lite"/>
    </source>
</evidence>
<dbReference type="EMBL" id="PUIA01000016">
    <property type="protein sequence ID" value="PQO39381.1"/>
    <property type="molecule type" value="Genomic_DNA"/>
</dbReference>
<dbReference type="AlphaFoldDB" id="A0A2S8G535"/>
<protein>
    <submittedName>
        <fullName evidence="2">Uncharacterized protein</fullName>
    </submittedName>
</protein>
<organism evidence="2 3">
    <name type="scientific">Blastopirellula marina</name>
    <dbReference type="NCBI Taxonomy" id="124"/>
    <lineage>
        <taxon>Bacteria</taxon>
        <taxon>Pseudomonadati</taxon>
        <taxon>Planctomycetota</taxon>
        <taxon>Planctomycetia</taxon>
        <taxon>Pirellulales</taxon>
        <taxon>Pirellulaceae</taxon>
        <taxon>Blastopirellula</taxon>
    </lineage>
</organism>
<evidence type="ECO:0000313" key="3">
    <source>
        <dbReference type="Proteomes" id="UP000240009"/>
    </source>
</evidence>
<dbReference type="Proteomes" id="UP000240009">
    <property type="component" value="Unassembled WGS sequence"/>
</dbReference>
<feature type="compositionally biased region" description="Polar residues" evidence="1">
    <location>
        <begin position="162"/>
        <end position="178"/>
    </location>
</feature>
<comment type="caution">
    <text evidence="2">The sequence shown here is derived from an EMBL/GenBank/DDBJ whole genome shotgun (WGS) entry which is preliminary data.</text>
</comment>
<reference evidence="2 3" key="1">
    <citation type="submission" date="2018-02" db="EMBL/GenBank/DDBJ databases">
        <title>Comparative genomes isolates from brazilian mangrove.</title>
        <authorList>
            <person name="Araujo J.E."/>
            <person name="Taketani R.G."/>
            <person name="Silva M.C.P."/>
            <person name="Loureco M.V."/>
            <person name="Andreote F.D."/>
        </authorList>
    </citation>
    <scope>NUCLEOTIDE SEQUENCE [LARGE SCALE GENOMIC DNA]</scope>
    <source>
        <strain evidence="2 3">HEX-2 MGV</strain>
    </source>
</reference>